<evidence type="ECO:0000313" key="2">
    <source>
        <dbReference type="EMBL" id="MBE8720861.1"/>
    </source>
</evidence>
<accession>A0ABR9T6A8</accession>
<comment type="caution">
    <text evidence="2">The sequence shown here is derived from an EMBL/GenBank/DDBJ whole genome shotgun (WGS) entry which is preliminary data.</text>
</comment>
<dbReference type="EMBL" id="PSKQ01000018">
    <property type="protein sequence ID" value="MBE8720861.1"/>
    <property type="molecule type" value="Genomic_DNA"/>
</dbReference>
<dbReference type="Proteomes" id="UP000618319">
    <property type="component" value="Unassembled WGS sequence"/>
</dbReference>
<name>A0ABR9T6A8_9SPHI</name>
<protein>
    <recommendedName>
        <fullName evidence="4">Secreted protein</fullName>
    </recommendedName>
</protein>
<reference evidence="2 3" key="1">
    <citation type="submission" date="2018-02" db="EMBL/GenBank/DDBJ databases">
        <title>Sphingobacterium KA21.</title>
        <authorList>
            <person name="Vasarhelyi B.M."/>
            <person name="Deshmukh S."/>
            <person name="Balint B."/>
            <person name="Kukolya J."/>
        </authorList>
    </citation>
    <scope>NUCLEOTIDE SEQUENCE [LARGE SCALE GENOMIC DNA]</scope>
    <source>
        <strain evidence="2 3">Ka21</strain>
    </source>
</reference>
<keyword evidence="3" id="KW-1185">Reference proteome</keyword>
<organism evidence="2 3">
    <name type="scientific">Sphingobacterium pedocola</name>
    <dbReference type="NCBI Taxonomy" id="2082722"/>
    <lineage>
        <taxon>Bacteria</taxon>
        <taxon>Pseudomonadati</taxon>
        <taxon>Bacteroidota</taxon>
        <taxon>Sphingobacteriia</taxon>
        <taxon>Sphingobacteriales</taxon>
        <taxon>Sphingobacteriaceae</taxon>
        <taxon>Sphingobacterium</taxon>
    </lineage>
</organism>
<feature type="compositionally biased region" description="Acidic residues" evidence="1">
    <location>
        <begin position="101"/>
        <end position="110"/>
    </location>
</feature>
<sequence length="124" mass="13393">MKLFDLGTGFIAAVLVLLGTTQGVNTPQVEEESEGEVKVQQMGTFVFQGGSDWTDPEAYRYSPSGTECEEGTELCAVNAPIANPSAPDNDKRPQISGSLESDLEDLQDTDPAERNPTTHVFLKD</sequence>
<evidence type="ECO:0008006" key="4">
    <source>
        <dbReference type="Google" id="ProtNLM"/>
    </source>
</evidence>
<gene>
    <name evidence="2" type="ORF">C4F40_09020</name>
</gene>
<dbReference type="RefSeq" id="WP_196940675.1">
    <property type="nucleotide sequence ID" value="NZ_MU158691.1"/>
</dbReference>
<evidence type="ECO:0000256" key="1">
    <source>
        <dbReference type="SAM" id="MobiDB-lite"/>
    </source>
</evidence>
<evidence type="ECO:0000313" key="3">
    <source>
        <dbReference type="Proteomes" id="UP000618319"/>
    </source>
</evidence>
<feature type="region of interest" description="Disordered" evidence="1">
    <location>
        <begin position="80"/>
        <end position="124"/>
    </location>
</feature>
<proteinExistence type="predicted"/>